<dbReference type="PANTHER" id="PTHR34683">
    <property type="entry name" value="EXPRESSED PROTEIN-RELATED"/>
    <property type="match status" value="1"/>
</dbReference>
<feature type="signal peptide" evidence="1">
    <location>
        <begin position="1"/>
        <end position="16"/>
    </location>
</feature>
<accession>A0AAP0FU82</accession>
<sequence length="76" mass="8327">MMERGIVFAAASLAAAFSVKLASRSDNHVAPYRSFDEGSDMTRKGDGSGLRKGAEKMFVPKFDGMRFIETLVTAHR</sequence>
<keyword evidence="3" id="KW-1185">Reference proteome</keyword>
<gene>
    <name evidence="2" type="ORF">KSP39_PZI022812</name>
</gene>
<dbReference type="EMBL" id="JBBWWQ010000020">
    <property type="protein sequence ID" value="KAK8915988.1"/>
    <property type="molecule type" value="Genomic_DNA"/>
</dbReference>
<organism evidence="2 3">
    <name type="scientific">Platanthera zijinensis</name>
    <dbReference type="NCBI Taxonomy" id="2320716"/>
    <lineage>
        <taxon>Eukaryota</taxon>
        <taxon>Viridiplantae</taxon>
        <taxon>Streptophyta</taxon>
        <taxon>Embryophyta</taxon>
        <taxon>Tracheophyta</taxon>
        <taxon>Spermatophyta</taxon>
        <taxon>Magnoliopsida</taxon>
        <taxon>Liliopsida</taxon>
        <taxon>Asparagales</taxon>
        <taxon>Orchidaceae</taxon>
        <taxon>Orchidoideae</taxon>
        <taxon>Orchideae</taxon>
        <taxon>Orchidinae</taxon>
        <taxon>Platanthera</taxon>
    </lineage>
</organism>
<keyword evidence="1" id="KW-0732">Signal</keyword>
<dbReference type="AlphaFoldDB" id="A0AAP0FU82"/>
<reference evidence="2 3" key="1">
    <citation type="journal article" date="2022" name="Nat. Plants">
        <title>Genomes of leafy and leafless Platanthera orchids illuminate the evolution of mycoheterotrophy.</title>
        <authorList>
            <person name="Li M.H."/>
            <person name="Liu K.W."/>
            <person name="Li Z."/>
            <person name="Lu H.C."/>
            <person name="Ye Q.L."/>
            <person name="Zhang D."/>
            <person name="Wang J.Y."/>
            <person name="Li Y.F."/>
            <person name="Zhong Z.M."/>
            <person name="Liu X."/>
            <person name="Yu X."/>
            <person name="Liu D.K."/>
            <person name="Tu X.D."/>
            <person name="Liu B."/>
            <person name="Hao Y."/>
            <person name="Liao X.Y."/>
            <person name="Jiang Y.T."/>
            <person name="Sun W.H."/>
            <person name="Chen J."/>
            <person name="Chen Y.Q."/>
            <person name="Ai Y."/>
            <person name="Zhai J.W."/>
            <person name="Wu S.S."/>
            <person name="Zhou Z."/>
            <person name="Hsiao Y.Y."/>
            <person name="Wu W.L."/>
            <person name="Chen Y.Y."/>
            <person name="Lin Y.F."/>
            <person name="Hsu J.L."/>
            <person name="Li C.Y."/>
            <person name="Wang Z.W."/>
            <person name="Zhao X."/>
            <person name="Zhong W.Y."/>
            <person name="Ma X.K."/>
            <person name="Ma L."/>
            <person name="Huang J."/>
            <person name="Chen G.Z."/>
            <person name="Huang M.Z."/>
            <person name="Huang L."/>
            <person name="Peng D.H."/>
            <person name="Luo Y.B."/>
            <person name="Zou S.Q."/>
            <person name="Chen S.P."/>
            <person name="Lan S."/>
            <person name="Tsai W.C."/>
            <person name="Van de Peer Y."/>
            <person name="Liu Z.J."/>
        </authorList>
    </citation>
    <scope>NUCLEOTIDE SEQUENCE [LARGE SCALE GENOMIC DNA]</scope>
    <source>
        <strain evidence="2">Lor287</strain>
    </source>
</reference>
<dbReference type="PANTHER" id="PTHR34683:SF2">
    <property type="entry name" value="EXPRESSED PROTEIN"/>
    <property type="match status" value="1"/>
</dbReference>
<protein>
    <submittedName>
        <fullName evidence="2">Uncharacterized protein</fullName>
    </submittedName>
</protein>
<evidence type="ECO:0000313" key="2">
    <source>
        <dbReference type="EMBL" id="KAK8915988.1"/>
    </source>
</evidence>
<proteinExistence type="predicted"/>
<comment type="caution">
    <text evidence="2">The sequence shown here is derived from an EMBL/GenBank/DDBJ whole genome shotgun (WGS) entry which is preliminary data.</text>
</comment>
<feature type="chain" id="PRO_5043049072" evidence="1">
    <location>
        <begin position="17"/>
        <end position="76"/>
    </location>
</feature>
<name>A0AAP0FU82_9ASPA</name>
<dbReference type="Proteomes" id="UP001418222">
    <property type="component" value="Unassembled WGS sequence"/>
</dbReference>
<evidence type="ECO:0000313" key="3">
    <source>
        <dbReference type="Proteomes" id="UP001418222"/>
    </source>
</evidence>
<evidence type="ECO:0000256" key="1">
    <source>
        <dbReference type="SAM" id="SignalP"/>
    </source>
</evidence>